<dbReference type="Gene3D" id="2.160.10.10">
    <property type="entry name" value="Hexapeptide repeat proteins"/>
    <property type="match status" value="1"/>
</dbReference>
<comment type="subunit">
    <text evidence="9">Component of the translation initiation factor 2B (eIF2B) complex which is a heterodecamer of two sets of five different subunits: alpha, beta, gamma, delta and epsilon. Subunits alpha, beta and delta comprise a regulatory subcomplex and subunits epsilon and gamma comprise a catalytic subcomplex. Within the complex, the hexameric regulatory complex resides at the center, with the two heterodimeric catalytic subcomplexes bound on opposite sides.</text>
</comment>
<evidence type="ECO:0000256" key="2">
    <source>
        <dbReference type="ARBA" id="ARBA00007878"/>
    </source>
</evidence>
<name>A0A811K7R3_9BILA</name>
<gene>
    <name evidence="12" type="ORF">BOKJ2_LOCUS3690</name>
</gene>
<evidence type="ECO:0000256" key="3">
    <source>
        <dbReference type="ARBA" id="ARBA00022490"/>
    </source>
</evidence>
<dbReference type="GO" id="GO:0003743">
    <property type="term" value="F:translation initiation factor activity"/>
    <property type="evidence" value="ECO:0007669"/>
    <property type="project" value="UniProtKB-KW"/>
</dbReference>
<dbReference type="GO" id="GO:0005829">
    <property type="term" value="C:cytosol"/>
    <property type="evidence" value="ECO:0007669"/>
    <property type="project" value="UniProtKB-SubCell"/>
</dbReference>
<comment type="subcellular location">
    <subcellularLocation>
        <location evidence="1">Cytoplasm</location>
        <location evidence="1">Cytosol</location>
    </subcellularLocation>
</comment>
<comment type="caution">
    <text evidence="12">The sequence shown here is derived from an EMBL/GenBank/DDBJ whole genome shotgun (WGS) entry which is preliminary data.</text>
</comment>
<accession>A0A811K7R3</accession>
<dbReference type="Proteomes" id="UP000614601">
    <property type="component" value="Unassembled WGS sequence"/>
</dbReference>
<dbReference type="GO" id="GO:0005085">
    <property type="term" value="F:guanyl-nucleotide exchange factor activity"/>
    <property type="evidence" value="ECO:0007669"/>
    <property type="project" value="TreeGrafter"/>
</dbReference>
<keyword evidence="3" id="KW-0963">Cytoplasm</keyword>
<sequence length="416" mass="46853">MLNITEHRSKALLPLGNLPLFWYPLHVLSENGINNVLLIANEDNCVDIKSLLDCGSLPPLPGLDVEVVSPGPQEDDWGTADVLRHFANKITSDFILMGCEFVSDINLRNMIDFHRTRKSIMTVLLSNQACNSVAPGPKEMQKYRDFVALSASTGQLVYLQSEEDLESETIDLDPQVINRLHNVELSCNYVDCHVYIMDKRILHVLEWERDITMVKADLIPFLVEKQYDPDELMRLFQNPQLVDHAFELRRGIDEDPSSGFQLYGYKATRDVVSVVARCNTLGAYIEANKCVLEQNPPFIPEFKQEQFPGNKVNVIKSRLGKGTQVGLENLKIVKSSVGENCLVSNNAKIEESVIYNNVKIGNGASVKRCIISEGAVIGDNCTLEGCIVDKDHVLEPKRKVVRDFVRTEVEMNIEDY</sequence>
<keyword evidence="4" id="KW-0396">Initiation factor</keyword>
<dbReference type="InterPro" id="IPR056764">
    <property type="entry name" value="LbH_EIF2B3/5"/>
</dbReference>
<dbReference type="EMBL" id="CAJFCW020000002">
    <property type="protein sequence ID" value="CAG9093455.1"/>
    <property type="molecule type" value="Genomic_DNA"/>
</dbReference>
<dbReference type="Pfam" id="PF25084">
    <property type="entry name" value="LbH_EIF2B"/>
    <property type="match status" value="1"/>
</dbReference>
<evidence type="ECO:0000256" key="5">
    <source>
        <dbReference type="ARBA" id="ARBA00022917"/>
    </source>
</evidence>
<dbReference type="Pfam" id="PF00483">
    <property type="entry name" value="NTP_transferase"/>
    <property type="match status" value="1"/>
</dbReference>
<dbReference type="InterPro" id="IPR029044">
    <property type="entry name" value="Nucleotide-diphossugar_trans"/>
</dbReference>
<dbReference type="EMBL" id="CAJFDH010000002">
    <property type="protein sequence ID" value="CAD5211430.1"/>
    <property type="molecule type" value="Genomic_DNA"/>
</dbReference>
<evidence type="ECO:0000313" key="13">
    <source>
        <dbReference type="Proteomes" id="UP000614601"/>
    </source>
</evidence>
<dbReference type="InterPro" id="IPR005835">
    <property type="entry name" value="NTP_transferase_dom"/>
</dbReference>
<dbReference type="PANTHER" id="PTHR45989">
    <property type="entry name" value="TRANSLATION INITIATION FACTOR EIF-2B SUBUNIT GAMMA"/>
    <property type="match status" value="1"/>
</dbReference>
<dbReference type="PANTHER" id="PTHR45989:SF1">
    <property type="entry name" value="TRANSLATION INITIATION FACTOR EIF-2B SUBUNIT GAMMA"/>
    <property type="match status" value="1"/>
</dbReference>
<dbReference type="SUPFAM" id="SSF53448">
    <property type="entry name" value="Nucleotide-diphospho-sugar transferases"/>
    <property type="match status" value="1"/>
</dbReference>
<evidence type="ECO:0000256" key="1">
    <source>
        <dbReference type="ARBA" id="ARBA00004514"/>
    </source>
</evidence>
<evidence type="ECO:0000259" key="11">
    <source>
        <dbReference type="Pfam" id="PF25084"/>
    </source>
</evidence>
<reference evidence="12" key="1">
    <citation type="submission" date="2020-09" db="EMBL/GenBank/DDBJ databases">
        <authorList>
            <person name="Kikuchi T."/>
        </authorList>
    </citation>
    <scope>NUCLEOTIDE SEQUENCE</scope>
    <source>
        <strain evidence="12">SH1</strain>
    </source>
</reference>
<organism evidence="12 13">
    <name type="scientific">Bursaphelenchus okinawaensis</name>
    <dbReference type="NCBI Taxonomy" id="465554"/>
    <lineage>
        <taxon>Eukaryota</taxon>
        <taxon>Metazoa</taxon>
        <taxon>Ecdysozoa</taxon>
        <taxon>Nematoda</taxon>
        <taxon>Chromadorea</taxon>
        <taxon>Rhabditida</taxon>
        <taxon>Tylenchina</taxon>
        <taxon>Tylenchomorpha</taxon>
        <taxon>Aphelenchoidea</taxon>
        <taxon>Aphelenchoididae</taxon>
        <taxon>Bursaphelenchus</taxon>
    </lineage>
</organism>
<feature type="domain" description="EIF2B subunit epsilon/gamma LbH" evidence="11">
    <location>
        <begin position="317"/>
        <end position="399"/>
    </location>
</feature>
<evidence type="ECO:0000256" key="4">
    <source>
        <dbReference type="ARBA" id="ARBA00022540"/>
    </source>
</evidence>
<keyword evidence="13" id="KW-1185">Reference proteome</keyword>
<evidence type="ECO:0000256" key="6">
    <source>
        <dbReference type="ARBA" id="ARBA00044196"/>
    </source>
</evidence>
<dbReference type="GO" id="GO:0002183">
    <property type="term" value="P:cytoplasmic translational initiation"/>
    <property type="evidence" value="ECO:0007669"/>
    <property type="project" value="TreeGrafter"/>
</dbReference>
<dbReference type="Proteomes" id="UP000783686">
    <property type="component" value="Unassembled WGS sequence"/>
</dbReference>
<comment type="function">
    <text evidence="8">Acts as a component of the translation initiation factor 2B (eIF2B) complex, which catalyzes the exchange of GDP for GTP on the eukaryotic initiation factor 2 (eIF2) complex gamma subunit. Its guanine nucleotide exchange factor activity is repressed when bound to eIF2 complex phosphorylated on the alpha subunit, thereby limiting the amount of methionyl-initiator methionine tRNA available to the ribosome and consequently global translation is repressed.</text>
</comment>
<keyword evidence="5" id="KW-0648">Protein biosynthesis</keyword>
<evidence type="ECO:0000256" key="7">
    <source>
        <dbReference type="ARBA" id="ARBA00044229"/>
    </source>
</evidence>
<dbReference type="OrthoDB" id="540503at2759"/>
<evidence type="ECO:0000259" key="10">
    <source>
        <dbReference type="Pfam" id="PF00483"/>
    </source>
</evidence>
<dbReference type="InterPro" id="IPR051960">
    <property type="entry name" value="eIF2B_gamma"/>
</dbReference>
<dbReference type="AlphaFoldDB" id="A0A811K7R3"/>
<evidence type="ECO:0000256" key="8">
    <source>
        <dbReference type="ARBA" id="ARBA00045373"/>
    </source>
</evidence>
<dbReference type="GO" id="GO:0005851">
    <property type="term" value="C:eukaryotic translation initiation factor 2B complex"/>
    <property type="evidence" value="ECO:0007669"/>
    <property type="project" value="TreeGrafter"/>
</dbReference>
<evidence type="ECO:0000313" key="12">
    <source>
        <dbReference type="EMBL" id="CAD5211430.1"/>
    </source>
</evidence>
<feature type="domain" description="Nucleotidyl transferase" evidence="10">
    <location>
        <begin position="3"/>
        <end position="124"/>
    </location>
</feature>
<proteinExistence type="inferred from homology"/>
<dbReference type="Gene3D" id="3.90.550.10">
    <property type="entry name" value="Spore Coat Polysaccharide Biosynthesis Protein SpsA, Chain A"/>
    <property type="match status" value="1"/>
</dbReference>
<protein>
    <recommendedName>
        <fullName evidence="6">Translation initiation factor eIF2B subunit gamma</fullName>
    </recommendedName>
    <alternativeName>
        <fullName evidence="7">eIF2B GDP-GTP exchange factor subunit gamma</fullName>
    </alternativeName>
</protein>
<evidence type="ECO:0000256" key="9">
    <source>
        <dbReference type="ARBA" id="ARBA00046432"/>
    </source>
</evidence>
<comment type="similarity">
    <text evidence="2">Belongs to the eIF-2B gamma/epsilon subunits family.</text>
</comment>